<dbReference type="InterPro" id="IPR004360">
    <property type="entry name" value="Glyas_Fos-R_dOase_dom"/>
</dbReference>
<dbReference type="AlphaFoldDB" id="A0AAE0ET93"/>
<dbReference type="Pfam" id="PF00903">
    <property type="entry name" value="Glyoxalase"/>
    <property type="match status" value="1"/>
</dbReference>
<organism evidence="2 3">
    <name type="scientific">Cymbomonas tetramitiformis</name>
    <dbReference type="NCBI Taxonomy" id="36881"/>
    <lineage>
        <taxon>Eukaryota</taxon>
        <taxon>Viridiplantae</taxon>
        <taxon>Chlorophyta</taxon>
        <taxon>Pyramimonadophyceae</taxon>
        <taxon>Pyramimonadales</taxon>
        <taxon>Pyramimonadaceae</taxon>
        <taxon>Cymbomonas</taxon>
    </lineage>
</organism>
<evidence type="ECO:0000313" key="3">
    <source>
        <dbReference type="Proteomes" id="UP001190700"/>
    </source>
</evidence>
<dbReference type="PROSITE" id="PS51819">
    <property type="entry name" value="VOC"/>
    <property type="match status" value="1"/>
</dbReference>
<evidence type="ECO:0000259" key="1">
    <source>
        <dbReference type="PROSITE" id="PS51819"/>
    </source>
</evidence>
<sequence>MISATTSSINLALGHRKVSQLHLSSTRSAAPLQAACWKQSSRKHAVLLRAPIAEATWSDETSEATFSRRGVLATSTGLALTTGAFGVGDANALVTVRPNLPYKSQLLHVVLNVPDVAAAANFFTEVGMSKLRERPGNIFVGYGPETQGDHFVIELAQGGPDATVGDNLDHLLISTDQPGKAKKRAIAAGGMETKVYAGRTPAVEGPAGIKLVFTGDTNLVGDPLCRIILNVNSSEESRLFLQGLGMTFFESRNQSLTGSILMGYANGGRDRSILMGYENGGRDRSILMGYKNGPRTGQTVEVVETKGRKEPLEMSSGYNRIAISTTDINASLDRVRLAISKAEEAGVGAGRIISEPFRVPNGTLIAEVADPTGYVFALVDANDFERELI</sequence>
<dbReference type="GO" id="GO:0005737">
    <property type="term" value="C:cytoplasm"/>
    <property type="evidence" value="ECO:0007669"/>
    <property type="project" value="TreeGrafter"/>
</dbReference>
<dbReference type="InterPro" id="IPR029068">
    <property type="entry name" value="Glyas_Bleomycin-R_OHBP_Dase"/>
</dbReference>
<dbReference type="PANTHER" id="PTHR46036:SF5">
    <property type="entry name" value="LACTOYLGLUTATHIONE LYASE"/>
    <property type="match status" value="1"/>
</dbReference>
<dbReference type="Gene3D" id="3.10.180.10">
    <property type="entry name" value="2,3-Dihydroxybiphenyl 1,2-Dioxygenase, domain 1"/>
    <property type="match status" value="2"/>
</dbReference>
<protein>
    <recommendedName>
        <fullName evidence="1">VOC domain-containing protein</fullName>
    </recommendedName>
</protein>
<proteinExistence type="predicted"/>
<gene>
    <name evidence="2" type="ORF">CYMTET_50656</name>
</gene>
<name>A0AAE0ET93_9CHLO</name>
<feature type="domain" description="VOC" evidence="1">
    <location>
        <begin position="105"/>
        <end position="227"/>
    </location>
</feature>
<comment type="caution">
    <text evidence="2">The sequence shown here is derived from an EMBL/GenBank/DDBJ whole genome shotgun (WGS) entry which is preliminary data.</text>
</comment>
<dbReference type="GO" id="GO:0004462">
    <property type="term" value="F:lactoylglutathione lyase activity"/>
    <property type="evidence" value="ECO:0007669"/>
    <property type="project" value="TreeGrafter"/>
</dbReference>
<dbReference type="SUPFAM" id="SSF54593">
    <property type="entry name" value="Glyoxalase/Bleomycin resistance protein/Dihydroxybiphenyl dioxygenase"/>
    <property type="match status" value="1"/>
</dbReference>
<evidence type="ECO:0000313" key="2">
    <source>
        <dbReference type="EMBL" id="KAK3239424.1"/>
    </source>
</evidence>
<dbReference type="Proteomes" id="UP001190700">
    <property type="component" value="Unassembled WGS sequence"/>
</dbReference>
<dbReference type="InterPro" id="IPR037523">
    <property type="entry name" value="VOC_core"/>
</dbReference>
<reference evidence="2 3" key="1">
    <citation type="journal article" date="2015" name="Genome Biol. Evol.">
        <title>Comparative Genomics of a Bacterivorous Green Alga Reveals Evolutionary Causalities and Consequences of Phago-Mixotrophic Mode of Nutrition.</title>
        <authorList>
            <person name="Burns J.A."/>
            <person name="Paasch A."/>
            <person name="Narechania A."/>
            <person name="Kim E."/>
        </authorList>
    </citation>
    <scope>NUCLEOTIDE SEQUENCE [LARGE SCALE GENOMIC DNA]</scope>
    <source>
        <strain evidence="2 3">PLY_AMNH</strain>
    </source>
</reference>
<accession>A0AAE0ET93</accession>
<dbReference type="GO" id="GO:0019243">
    <property type="term" value="P:methylglyoxal catabolic process to D-lactate via S-lactoyl-glutathione"/>
    <property type="evidence" value="ECO:0007669"/>
    <property type="project" value="TreeGrafter"/>
</dbReference>
<dbReference type="CDD" id="cd06587">
    <property type="entry name" value="VOC"/>
    <property type="match status" value="1"/>
</dbReference>
<dbReference type="PANTHER" id="PTHR46036">
    <property type="entry name" value="LACTOYLGLUTATHIONE LYASE"/>
    <property type="match status" value="1"/>
</dbReference>
<dbReference type="EMBL" id="LGRX02033919">
    <property type="protein sequence ID" value="KAK3239424.1"/>
    <property type="molecule type" value="Genomic_DNA"/>
</dbReference>
<keyword evidence="3" id="KW-1185">Reference proteome</keyword>